<sequence>MKAFKSILATLLLLSLIITSGYAKVDKESLTMDYAIKTYIGAVSQGKVKGIEDILDRNVKFTLAQGSKVINYNRADMISSMKVSENINQNCKTDYSIIEKGDAQSIVKVTMTYENFSKVNYVTISNTDEGWKITNVSSVFN</sequence>
<keyword evidence="1" id="KW-0732">Signal</keyword>
<evidence type="ECO:0000313" key="2">
    <source>
        <dbReference type="EMBL" id="EOR95721.1"/>
    </source>
</evidence>
<dbReference type="EMBL" id="AQPN01000043">
    <property type="protein sequence ID" value="EOR95721.1"/>
    <property type="molecule type" value="Genomic_DNA"/>
</dbReference>
<keyword evidence="3" id="KW-1185">Reference proteome</keyword>
<evidence type="ECO:0008006" key="4">
    <source>
        <dbReference type="Google" id="ProtNLM"/>
    </source>
</evidence>
<feature type="signal peptide" evidence="1">
    <location>
        <begin position="1"/>
        <end position="23"/>
    </location>
</feature>
<evidence type="ECO:0000256" key="1">
    <source>
        <dbReference type="SAM" id="SignalP"/>
    </source>
</evidence>
<comment type="caution">
    <text evidence="2">The sequence shown here is derived from an EMBL/GenBank/DDBJ whole genome shotgun (WGS) entry which is preliminary data.</text>
</comment>
<dbReference type="Proteomes" id="UP000014174">
    <property type="component" value="Unassembled WGS sequence"/>
</dbReference>
<dbReference type="InterPro" id="IPR039437">
    <property type="entry name" value="FrzH/put_lumazine-bd"/>
</dbReference>
<dbReference type="Gene3D" id="3.10.450.50">
    <property type="match status" value="1"/>
</dbReference>
<reference evidence="2 3" key="1">
    <citation type="journal article" date="2013" name="Genome Announc.">
        <title>Draft Genome Sequence of Arcticibacter svalbardensis Strain MN12-7T, a Member of the Family Sphingobacteriaceae Isolated from an Arctic Soil Sample.</title>
        <authorList>
            <person name="Shivaji S."/>
            <person name="Ara S."/>
            <person name="Prasad S."/>
            <person name="Manasa B.P."/>
            <person name="Begum Z."/>
            <person name="Singh A."/>
            <person name="Kumar Pinnaka A."/>
        </authorList>
    </citation>
    <scope>NUCLEOTIDE SEQUENCE [LARGE SCALE GENOMIC DNA]</scope>
    <source>
        <strain evidence="2 3">MN12-7</strain>
    </source>
</reference>
<accession>R9GVH6</accession>
<proteinExistence type="predicted"/>
<dbReference type="AlphaFoldDB" id="R9GVH6"/>
<gene>
    <name evidence="2" type="ORF">ADIARSV_1034</name>
</gene>
<organism evidence="2 3">
    <name type="scientific">Arcticibacter svalbardensis MN12-7</name>
    <dbReference type="NCBI Taxonomy" id="1150600"/>
    <lineage>
        <taxon>Bacteria</taxon>
        <taxon>Pseudomonadati</taxon>
        <taxon>Bacteroidota</taxon>
        <taxon>Sphingobacteriia</taxon>
        <taxon>Sphingobacteriales</taxon>
        <taxon>Sphingobacteriaceae</taxon>
        <taxon>Arcticibacter</taxon>
    </lineage>
</organism>
<protein>
    <recommendedName>
        <fullName evidence="4">DUF4878 domain-containing protein</fullName>
    </recommendedName>
</protein>
<dbReference type="RefSeq" id="WP_016194278.1">
    <property type="nucleotide sequence ID" value="NZ_AQPN01000043.1"/>
</dbReference>
<feature type="chain" id="PRO_5004481980" description="DUF4878 domain-containing protein" evidence="1">
    <location>
        <begin position="24"/>
        <end position="141"/>
    </location>
</feature>
<dbReference type="eggNOG" id="ENOG50337Z0">
    <property type="taxonomic scope" value="Bacteria"/>
</dbReference>
<evidence type="ECO:0000313" key="3">
    <source>
        <dbReference type="Proteomes" id="UP000014174"/>
    </source>
</evidence>
<dbReference type="Pfam" id="PF12893">
    <property type="entry name" value="Lumazine_bd_2"/>
    <property type="match status" value="1"/>
</dbReference>
<name>R9GVH6_9SPHI</name>